<sequence length="407" mass="45648">MSDLKPKLAFSFLQRKKQLVYNPKVTSLDANNGEVTIEEKKEFITSIEDKIMHTENANYDAIPIEKFGVALLAGMGFDPKSLDSSKRYFLFLSILPHREVLLPQRPKGLGLGADPTAVQDAKQELLKSKIEKLTWDPGARCQIVLGKNKGLYGTEVNCTYNRVFPEVVTISSQGFSVKLEGLDGDTGRVIIRLKVSKEAVTVLQHTVRLVPIKEYAAYSNCINQNQVDEYKAREAEQLLLKSNHNSDSDPPGSKSTRYEQSTHSDSIRKTSNISKEDKPLKCEPNRPSGGISWLRPKLIVRCLDRNYCGGKYNKEKLIIISIDGSRCSCKTESGQIIEGLPIKYLQTIIPHEINSVLMIVNGERSGQLARLIRRDSRNQLVDVKTRSGIPLQYHFDCVCAIHDPFGN</sequence>
<protein>
    <submittedName>
        <fullName evidence="5">G patch domain and KOW motifs-containing protein</fullName>
    </submittedName>
</protein>
<dbReference type="InterPro" id="IPR045166">
    <property type="entry name" value="Spp2-like"/>
</dbReference>
<gene>
    <name evidence="5" type="ORF">MS3_00118</name>
</gene>
<reference evidence="5" key="1">
    <citation type="journal article" date="2012" name="Nat. Genet.">
        <title>Whole-genome sequence of Schistosoma haematobium.</title>
        <authorList>
            <person name="Young N.D."/>
            <person name="Jex A.R."/>
            <person name="Li B."/>
            <person name="Liu S."/>
            <person name="Yang L."/>
            <person name="Xiong Z."/>
            <person name="Li Y."/>
            <person name="Cantacessi C."/>
            <person name="Hall R.S."/>
            <person name="Xu X."/>
            <person name="Chen F."/>
            <person name="Wu X."/>
            <person name="Zerlotini A."/>
            <person name="Oliveira G."/>
            <person name="Hofmann A."/>
            <person name="Zhang G."/>
            <person name="Fang X."/>
            <person name="Kang Y."/>
            <person name="Campbell B.E."/>
            <person name="Loukas A."/>
            <person name="Ranganathan S."/>
            <person name="Rollinson D."/>
            <person name="Rinaldi G."/>
            <person name="Brindley P.J."/>
            <person name="Yang H."/>
            <person name="Wang J."/>
            <person name="Wang J."/>
            <person name="Gasser R.B."/>
        </authorList>
    </citation>
    <scope>NUCLEOTIDE SEQUENCE [LARGE SCALE GENOMIC DNA]</scope>
</reference>
<dbReference type="Pfam" id="PF12656">
    <property type="entry name" value="G-patch_2"/>
    <property type="match status" value="1"/>
</dbReference>
<organism evidence="5">
    <name type="scientific">Schistosoma haematobium</name>
    <name type="common">Blood fluke</name>
    <dbReference type="NCBI Taxonomy" id="6185"/>
    <lineage>
        <taxon>Eukaryota</taxon>
        <taxon>Metazoa</taxon>
        <taxon>Spiralia</taxon>
        <taxon>Lophotrochozoa</taxon>
        <taxon>Platyhelminthes</taxon>
        <taxon>Trematoda</taxon>
        <taxon>Digenea</taxon>
        <taxon>Strigeidida</taxon>
        <taxon>Schistosomatoidea</taxon>
        <taxon>Schistosomatidae</taxon>
        <taxon>Schistosoma</taxon>
    </lineage>
</organism>
<evidence type="ECO:0000256" key="3">
    <source>
        <dbReference type="SAM" id="MobiDB-lite"/>
    </source>
</evidence>
<evidence type="ECO:0000313" key="5">
    <source>
        <dbReference type="EMBL" id="KGB32008.1"/>
    </source>
</evidence>
<dbReference type="InterPro" id="IPR026822">
    <property type="entry name" value="Spp2/MOS2_G-patch"/>
</dbReference>
<dbReference type="PANTHER" id="PTHR15818">
    <property type="entry name" value="G PATCH AND KOW-CONTAINING"/>
    <property type="match status" value="1"/>
</dbReference>
<dbReference type="GO" id="GO:0000398">
    <property type="term" value="P:mRNA splicing, via spliceosome"/>
    <property type="evidence" value="ECO:0007669"/>
    <property type="project" value="InterPro"/>
</dbReference>
<feature type="domain" description="Spp2/MOS2 G-patch" evidence="4">
    <location>
        <begin position="56"/>
        <end position="116"/>
    </location>
</feature>
<keyword evidence="2" id="KW-0539">Nucleus</keyword>
<name>A0A095BT61_SCHHA</name>
<dbReference type="AlphaFoldDB" id="A0A095BT61"/>
<feature type="compositionally biased region" description="Basic and acidic residues" evidence="3">
    <location>
        <begin position="256"/>
        <end position="284"/>
    </location>
</feature>
<dbReference type="PANTHER" id="PTHR15818:SF2">
    <property type="entry name" value="G-PATCH DOMAIN AND KOW MOTIFS-CONTAINING PROTEIN"/>
    <property type="match status" value="1"/>
</dbReference>
<dbReference type="STRING" id="6185.A0A095BT61"/>
<accession>A0A095BT61</accession>
<evidence type="ECO:0000259" key="4">
    <source>
        <dbReference type="Pfam" id="PF12656"/>
    </source>
</evidence>
<dbReference type="EMBL" id="KL250489">
    <property type="protein sequence ID" value="KGB32008.1"/>
    <property type="molecule type" value="Genomic_DNA"/>
</dbReference>
<evidence type="ECO:0000256" key="1">
    <source>
        <dbReference type="ARBA" id="ARBA00004123"/>
    </source>
</evidence>
<proteinExistence type="predicted"/>
<feature type="region of interest" description="Disordered" evidence="3">
    <location>
        <begin position="241"/>
        <end position="286"/>
    </location>
</feature>
<dbReference type="GO" id="GO:0005681">
    <property type="term" value="C:spliceosomal complex"/>
    <property type="evidence" value="ECO:0007669"/>
    <property type="project" value="TreeGrafter"/>
</dbReference>
<comment type="subcellular location">
    <subcellularLocation>
        <location evidence="1">Nucleus</location>
    </subcellularLocation>
</comment>
<evidence type="ECO:0000256" key="2">
    <source>
        <dbReference type="ARBA" id="ARBA00023242"/>
    </source>
</evidence>